<gene>
    <name evidence="2" type="ORF">H9809_05715</name>
</gene>
<evidence type="ECO:0000313" key="2">
    <source>
        <dbReference type="EMBL" id="HIZ65380.1"/>
    </source>
</evidence>
<keyword evidence="1" id="KW-1133">Transmembrane helix</keyword>
<feature type="transmembrane region" description="Helical" evidence="1">
    <location>
        <begin position="215"/>
        <end position="236"/>
    </location>
</feature>
<feature type="transmembrane region" description="Helical" evidence="1">
    <location>
        <begin position="52"/>
        <end position="71"/>
    </location>
</feature>
<evidence type="ECO:0000313" key="3">
    <source>
        <dbReference type="Proteomes" id="UP000824056"/>
    </source>
</evidence>
<feature type="transmembrane region" description="Helical" evidence="1">
    <location>
        <begin position="174"/>
        <end position="195"/>
    </location>
</feature>
<dbReference type="Pfam" id="PF13687">
    <property type="entry name" value="DUF4153"/>
    <property type="match status" value="1"/>
</dbReference>
<feature type="transmembrane region" description="Helical" evidence="1">
    <location>
        <begin position="272"/>
        <end position="292"/>
    </location>
</feature>
<reference evidence="2" key="2">
    <citation type="submission" date="2021-04" db="EMBL/GenBank/DDBJ databases">
        <authorList>
            <person name="Gilroy R."/>
        </authorList>
    </citation>
    <scope>NUCLEOTIDE SEQUENCE</scope>
    <source>
        <strain evidence="2">1068</strain>
    </source>
</reference>
<feature type="transmembrane region" description="Helical" evidence="1">
    <location>
        <begin position="29"/>
        <end position="45"/>
    </location>
</feature>
<protein>
    <submittedName>
        <fullName evidence="2">DUF4173 domain-containing protein</fullName>
    </submittedName>
</protein>
<feature type="transmembrane region" description="Helical" evidence="1">
    <location>
        <begin position="343"/>
        <end position="368"/>
    </location>
</feature>
<sequence>MENKELASTVEGLSCETAPFFKKLTVDKWDRIFAAFFLILGYLLWKADTAQYFDIAMAAFTLLYTVVVLGYCFLKKIPMTTEKMFWTFILLGIGLSMGFYGANDSLQSYRLVMLYVTAAYWTLGVTGGWVRNRTSSWVVLDIWNSLLALPFLNFFCNIRISAQLLKCSGKKRDWRMVILGLVISLPVLLIILPLLARADQGFEEMITTMLQQVDLVSFFLNCFMAFLFGGLMYGVLYGGAYRRHINEEFCRQFSQSGGKVLRILPDTAVHTLGFIVCVTYLLFMGLQGKYLFSALLGILPESFTYAGYARRGFFELCIIGAINAGLLFFMNQVSKTPRRENKGLILANAALSLLTLLLLVTAAGKLGLYIKAYGLTVKRVLSASFLLWMILVYGMNLVLQRKDIPIIRWAVFVGAVIFVLLCLLPVEDLVMWSQYLRL</sequence>
<evidence type="ECO:0000256" key="1">
    <source>
        <dbReference type="SAM" id="Phobius"/>
    </source>
</evidence>
<reference evidence="2" key="1">
    <citation type="journal article" date="2021" name="PeerJ">
        <title>Extensive microbial diversity within the chicken gut microbiome revealed by metagenomics and culture.</title>
        <authorList>
            <person name="Gilroy R."/>
            <person name="Ravi A."/>
            <person name="Getino M."/>
            <person name="Pursley I."/>
            <person name="Horton D.L."/>
            <person name="Alikhan N.F."/>
            <person name="Baker D."/>
            <person name="Gharbi K."/>
            <person name="Hall N."/>
            <person name="Watson M."/>
            <person name="Adriaenssens E.M."/>
            <person name="Foster-Nyarko E."/>
            <person name="Jarju S."/>
            <person name="Secka A."/>
            <person name="Antonio M."/>
            <person name="Oren A."/>
            <person name="Chaudhuri R.R."/>
            <person name="La Ragione R."/>
            <person name="Hildebrand F."/>
            <person name="Pallen M.J."/>
        </authorList>
    </citation>
    <scope>NUCLEOTIDE SEQUENCE</scope>
    <source>
        <strain evidence="2">1068</strain>
    </source>
</reference>
<dbReference type="AlphaFoldDB" id="A0A9D2FRW2"/>
<accession>A0A9D2FRW2</accession>
<organism evidence="2 3">
    <name type="scientific">Candidatus Blautia pullicola</name>
    <dbReference type="NCBI Taxonomy" id="2838498"/>
    <lineage>
        <taxon>Bacteria</taxon>
        <taxon>Bacillati</taxon>
        <taxon>Bacillota</taxon>
        <taxon>Clostridia</taxon>
        <taxon>Lachnospirales</taxon>
        <taxon>Lachnospiraceae</taxon>
        <taxon>Blautia</taxon>
    </lineage>
</organism>
<dbReference type="Proteomes" id="UP000824056">
    <property type="component" value="Unassembled WGS sequence"/>
</dbReference>
<proteinExistence type="predicted"/>
<dbReference type="InterPro" id="IPR025291">
    <property type="entry name" value="DUF4153"/>
</dbReference>
<feature type="transmembrane region" description="Helical" evidence="1">
    <location>
        <begin position="112"/>
        <end position="130"/>
    </location>
</feature>
<comment type="caution">
    <text evidence="2">The sequence shown here is derived from an EMBL/GenBank/DDBJ whole genome shotgun (WGS) entry which is preliminary data.</text>
</comment>
<name>A0A9D2FRW2_9FIRM</name>
<feature type="transmembrane region" description="Helical" evidence="1">
    <location>
        <begin position="380"/>
        <end position="399"/>
    </location>
</feature>
<feature type="transmembrane region" description="Helical" evidence="1">
    <location>
        <begin position="142"/>
        <end position="162"/>
    </location>
</feature>
<feature type="transmembrane region" description="Helical" evidence="1">
    <location>
        <begin position="312"/>
        <end position="331"/>
    </location>
</feature>
<keyword evidence="1" id="KW-0812">Transmembrane</keyword>
<keyword evidence="1" id="KW-0472">Membrane</keyword>
<dbReference type="EMBL" id="DXBG01000135">
    <property type="protein sequence ID" value="HIZ65380.1"/>
    <property type="molecule type" value="Genomic_DNA"/>
</dbReference>
<feature type="transmembrane region" description="Helical" evidence="1">
    <location>
        <begin position="83"/>
        <end position="100"/>
    </location>
</feature>
<feature type="transmembrane region" description="Helical" evidence="1">
    <location>
        <begin position="406"/>
        <end position="426"/>
    </location>
</feature>